<dbReference type="Proteomes" id="UP001299068">
    <property type="component" value="Unassembled WGS sequence"/>
</dbReference>
<dbReference type="RefSeq" id="WP_221861878.1">
    <property type="nucleotide sequence ID" value="NZ_JAIKTU010000012.1"/>
</dbReference>
<name>A0ABS7L199_CLOSR</name>
<reference evidence="1 2" key="1">
    <citation type="journal article" date="2021" name="Cell Host Microbe">
        <title>in vivo commensal control of Clostridioides difficile virulence.</title>
        <authorList>
            <person name="Girinathan B.P."/>
            <person name="Dibenedetto N."/>
            <person name="Worley J.N."/>
            <person name="Peltier J."/>
            <person name="Arrieta-Ortiz M.L."/>
            <person name="Rupa Christinal Immanuel S."/>
            <person name="Lavin R."/>
            <person name="Delaney M.L."/>
            <person name="Cummins C."/>
            <person name="Hoffmann M."/>
            <person name="Luo Y."/>
            <person name="Gonzalez-Escalona N."/>
            <person name="Allard M."/>
            <person name="Onderdonk A.B."/>
            <person name="Gerber G.K."/>
            <person name="Sonenshein A.L."/>
            <person name="Baliga N."/>
            <person name="Dupuy B."/>
            <person name="Bry L."/>
        </authorList>
    </citation>
    <scope>NUCLEOTIDE SEQUENCE [LARGE SCALE GENOMIC DNA]</scope>
    <source>
        <strain evidence="1 2">DSM 599</strain>
    </source>
</reference>
<dbReference type="EMBL" id="JAIKTU010000012">
    <property type="protein sequence ID" value="MBY0756648.1"/>
    <property type="molecule type" value="Genomic_DNA"/>
</dbReference>
<evidence type="ECO:0000313" key="1">
    <source>
        <dbReference type="EMBL" id="MBY0756648.1"/>
    </source>
</evidence>
<proteinExistence type="predicted"/>
<gene>
    <name evidence="1" type="ORF">K5V21_14460</name>
</gene>
<evidence type="ECO:0000313" key="2">
    <source>
        <dbReference type="Proteomes" id="UP001299068"/>
    </source>
</evidence>
<organism evidence="1 2">
    <name type="scientific">Clostridium sardiniense</name>
    <name type="common">Clostridium absonum</name>
    <dbReference type="NCBI Taxonomy" id="29369"/>
    <lineage>
        <taxon>Bacteria</taxon>
        <taxon>Bacillati</taxon>
        <taxon>Bacillota</taxon>
        <taxon>Clostridia</taxon>
        <taxon>Eubacteriales</taxon>
        <taxon>Clostridiaceae</taxon>
        <taxon>Clostridium</taxon>
    </lineage>
</organism>
<accession>A0ABS7L199</accession>
<keyword evidence="2" id="KW-1185">Reference proteome</keyword>
<protein>
    <submittedName>
        <fullName evidence="1">Uncharacterized protein</fullName>
    </submittedName>
</protein>
<comment type="caution">
    <text evidence="1">The sequence shown here is derived from an EMBL/GenBank/DDBJ whole genome shotgun (WGS) entry which is preliminary data.</text>
</comment>
<sequence length="131" mass="15077">MNEKVMTSHYDDLVKLTNLLSSYVNSYRLLVAGASELNTIYGRKSREVQKAIDRADDIGGEIDELIKVIDLYQDSYLNYSRLKNEIVSINYKNGKIKEELKGVIQTEIDKELKFFNQPVPNQSSPIRDEDD</sequence>